<accession>A0A0L0ULK8</accession>
<comment type="caution">
    <text evidence="1">The sequence shown here is derived from an EMBL/GenBank/DDBJ whole genome shotgun (WGS) entry which is preliminary data.</text>
</comment>
<dbReference type="AlphaFoldDB" id="A0A0L0ULK8"/>
<dbReference type="EMBL" id="AJIL01004684">
    <property type="protein sequence ID" value="KNE87629.1"/>
    <property type="molecule type" value="Genomic_DNA"/>
</dbReference>
<sequence length="62" mass="6348">MVGSMIVVGPEAIFGMVESMTSLASGMGSEDLELPSAGGWLSDKLGMTLLSKPEFPEASLGT</sequence>
<name>A0A0L0ULK8_9BASI</name>
<organism evidence="1 2">
    <name type="scientific">Puccinia striiformis f. sp. tritici PST-78</name>
    <dbReference type="NCBI Taxonomy" id="1165861"/>
    <lineage>
        <taxon>Eukaryota</taxon>
        <taxon>Fungi</taxon>
        <taxon>Dikarya</taxon>
        <taxon>Basidiomycota</taxon>
        <taxon>Pucciniomycotina</taxon>
        <taxon>Pucciniomycetes</taxon>
        <taxon>Pucciniales</taxon>
        <taxon>Pucciniaceae</taxon>
        <taxon>Puccinia</taxon>
    </lineage>
</organism>
<dbReference type="Proteomes" id="UP000054564">
    <property type="component" value="Unassembled WGS sequence"/>
</dbReference>
<evidence type="ECO:0000313" key="2">
    <source>
        <dbReference type="Proteomes" id="UP000054564"/>
    </source>
</evidence>
<reference evidence="2" key="1">
    <citation type="submission" date="2014-03" db="EMBL/GenBank/DDBJ databases">
        <title>The Genome Sequence of Puccinia striiformis f. sp. tritici PST-78.</title>
        <authorList>
            <consortium name="The Broad Institute Genome Sequencing Platform"/>
            <person name="Cuomo C."/>
            <person name="Hulbert S."/>
            <person name="Chen X."/>
            <person name="Walker B."/>
            <person name="Young S.K."/>
            <person name="Zeng Q."/>
            <person name="Gargeya S."/>
            <person name="Fitzgerald M."/>
            <person name="Haas B."/>
            <person name="Abouelleil A."/>
            <person name="Alvarado L."/>
            <person name="Arachchi H.M."/>
            <person name="Berlin A.M."/>
            <person name="Chapman S.B."/>
            <person name="Goldberg J."/>
            <person name="Griggs A."/>
            <person name="Gujja S."/>
            <person name="Hansen M."/>
            <person name="Howarth C."/>
            <person name="Imamovic A."/>
            <person name="Larimer J."/>
            <person name="McCowan C."/>
            <person name="Montmayeur A."/>
            <person name="Murphy C."/>
            <person name="Neiman D."/>
            <person name="Pearson M."/>
            <person name="Priest M."/>
            <person name="Roberts A."/>
            <person name="Saif S."/>
            <person name="Shea T."/>
            <person name="Sisk P."/>
            <person name="Sykes S."/>
            <person name="Wortman J."/>
            <person name="Nusbaum C."/>
            <person name="Birren B."/>
        </authorList>
    </citation>
    <scope>NUCLEOTIDE SEQUENCE [LARGE SCALE GENOMIC DNA]</scope>
    <source>
        <strain evidence="2">race PST-78</strain>
    </source>
</reference>
<feature type="non-terminal residue" evidence="1">
    <location>
        <position position="62"/>
    </location>
</feature>
<proteinExistence type="predicted"/>
<keyword evidence="2" id="KW-1185">Reference proteome</keyword>
<protein>
    <submittedName>
        <fullName evidence="1">Uncharacterized protein</fullName>
    </submittedName>
</protein>
<gene>
    <name evidence="1" type="ORF">PSTG_18984</name>
</gene>
<evidence type="ECO:0000313" key="1">
    <source>
        <dbReference type="EMBL" id="KNE87629.1"/>
    </source>
</evidence>